<dbReference type="OrthoDB" id="43862at2"/>
<dbReference type="AlphaFoldDB" id="Q0RJG8"/>
<dbReference type="GO" id="GO:0032259">
    <property type="term" value="P:methylation"/>
    <property type="evidence" value="ECO:0007669"/>
    <property type="project" value="UniProtKB-KW"/>
</dbReference>
<reference evidence="2 3" key="1">
    <citation type="journal article" date="2007" name="Genome Res.">
        <title>Genome characteristics of facultatively symbiotic Frankia sp. strains reflect host range and host plant biogeography.</title>
        <authorList>
            <person name="Normand P."/>
            <person name="Lapierre P."/>
            <person name="Tisa L.S."/>
            <person name="Gogarten J.P."/>
            <person name="Alloisio N."/>
            <person name="Bagnarol E."/>
            <person name="Bassi C.A."/>
            <person name="Berry A.M."/>
            <person name="Bickhart D.M."/>
            <person name="Choisne N."/>
            <person name="Couloux A."/>
            <person name="Cournoyer B."/>
            <person name="Cruveiller S."/>
            <person name="Daubin V."/>
            <person name="Demange N."/>
            <person name="Francino M.P."/>
            <person name="Goltsman E."/>
            <person name="Huang Y."/>
            <person name="Kopp O.R."/>
            <person name="Labarre L."/>
            <person name="Lapidus A."/>
            <person name="Lavire C."/>
            <person name="Marechal J."/>
            <person name="Martinez M."/>
            <person name="Mastronunzio J.E."/>
            <person name="Mullin B.C."/>
            <person name="Niemann J."/>
            <person name="Pujic P."/>
            <person name="Rawnsley T."/>
            <person name="Rouy Z."/>
            <person name="Schenowitz C."/>
            <person name="Sellstedt A."/>
            <person name="Tavares F."/>
            <person name="Tomkins J.P."/>
            <person name="Vallenet D."/>
            <person name="Valverde C."/>
            <person name="Wall L.G."/>
            <person name="Wang Y."/>
            <person name="Medigue C."/>
            <person name="Benson D.R."/>
        </authorList>
    </citation>
    <scope>NUCLEOTIDE SEQUENCE [LARGE SCALE GENOMIC DNA]</scope>
    <source>
        <strain evidence="3">DSM 45986 / CECT 9034 / ACN14a</strain>
    </source>
</reference>
<dbReference type="KEGG" id="fal:FRAAL3701"/>
<dbReference type="eggNOG" id="COG2226">
    <property type="taxonomic scope" value="Bacteria"/>
</dbReference>
<organism evidence="2 3">
    <name type="scientific">Frankia alni (strain DSM 45986 / CECT 9034 / ACN14a)</name>
    <dbReference type="NCBI Taxonomy" id="326424"/>
    <lineage>
        <taxon>Bacteria</taxon>
        <taxon>Bacillati</taxon>
        <taxon>Actinomycetota</taxon>
        <taxon>Actinomycetes</taxon>
        <taxon>Frankiales</taxon>
        <taxon>Frankiaceae</taxon>
        <taxon>Frankia</taxon>
    </lineage>
</organism>
<dbReference type="InterPro" id="IPR013216">
    <property type="entry name" value="Methyltransf_11"/>
</dbReference>
<feature type="domain" description="Methyltransferase type 11" evidence="1">
    <location>
        <begin position="59"/>
        <end position="154"/>
    </location>
</feature>
<dbReference type="GO" id="GO:0008757">
    <property type="term" value="F:S-adenosylmethionine-dependent methyltransferase activity"/>
    <property type="evidence" value="ECO:0007669"/>
    <property type="project" value="InterPro"/>
</dbReference>
<dbReference type="SUPFAM" id="SSF53335">
    <property type="entry name" value="S-adenosyl-L-methionine-dependent methyltransferases"/>
    <property type="match status" value="1"/>
</dbReference>
<dbReference type="InterPro" id="IPR029063">
    <property type="entry name" value="SAM-dependent_MTases_sf"/>
</dbReference>
<evidence type="ECO:0000259" key="1">
    <source>
        <dbReference type="Pfam" id="PF08241"/>
    </source>
</evidence>
<dbReference type="Pfam" id="PF08241">
    <property type="entry name" value="Methyltransf_11"/>
    <property type="match status" value="1"/>
</dbReference>
<dbReference type="STRING" id="326424.FRAAL3701"/>
<dbReference type="Gene3D" id="3.40.50.150">
    <property type="entry name" value="Vaccinia Virus protein VP39"/>
    <property type="match status" value="1"/>
</dbReference>
<keyword evidence="2" id="KW-0808">Transferase</keyword>
<evidence type="ECO:0000313" key="3">
    <source>
        <dbReference type="Proteomes" id="UP000000657"/>
    </source>
</evidence>
<evidence type="ECO:0000313" key="2">
    <source>
        <dbReference type="EMBL" id="CAJ62344.1"/>
    </source>
</evidence>
<dbReference type="HOGENOM" id="CLU_037990_10_0_11"/>
<accession>Q0RJG8</accession>
<dbReference type="CDD" id="cd02440">
    <property type="entry name" value="AdoMet_MTases"/>
    <property type="match status" value="1"/>
</dbReference>
<dbReference type="RefSeq" id="WP_011604840.1">
    <property type="nucleotide sequence ID" value="NC_008278.1"/>
</dbReference>
<keyword evidence="3" id="KW-1185">Reference proteome</keyword>
<dbReference type="PANTHER" id="PTHR43591">
    <property type="entry name" value="METHYLTRANSFERASE"/>
    <property type="match status" value="1"/>
</dbReference>
<gene>
    <name evidence="2" type="ordered locus">FRAAL3701</name>
</gene>
<sequence length="270" mass="28521">MDATDHDATDHDAADHDATVRRSFARQTRLFTGDDALFAERRTPPLPWLESLDPDMIILDVACGGGHVAAAAAPRVRQVVGVDLTPTMLGLAADRVRTAGLTNVLLQRGHATALPFLDASFDLVVCRAALHHFAEPGAAIAEMARVCRPGGRVAVADMVPPDARLRGPFDELHRTIDPSHAGVLLADELAALVRAVVGPLTRHDTETPAPFAVAQMLTDAGDRDGALAVLAAELDGGPATGFAPRRVDGHIHVQIPAATVVATRRQEEPS</sequence>
<proteinExistence type="predicted"/>
<dbReference type="EMBL" id="CT573213">
    <property type="protein sequence ID" value="CAJ62344.1"/>
    <property type="molecule type" value="Genomic_DNA"/>
</dbReference>
<name>Q0RJG8_FRAAA</name>
<keyword evidence="2" id="KW-0489">Methyltransferase</keyword>
<protein>
    <submittedName>
        <fullName evidence="2">Methyltransferase</fullName>
    </submittedName>
</protein>
<dbReference type="Proteomes" id="UP000000657">
    <property type="component" value="Chromosome"/>
</dbReference>